<dbReference type="PANTHER" id="PTHR14791">
    <property type="entry name" value="BOMB/KIRA PROTEINS"/>
    <property type="match status" value="1"/>
</dbReference>
<dbReference type="PROSITE" id="PS50020">
    <property type="entry name" value="WW_DOMAIN_2"/>
    <property type="match status" value="1"/>
</dbReference>
<dbReference type="InterPro" id="IPR001202">
    <property type="entry name" value="WW_dom"/>
</dbReference>
<dbReference type="Gene3D" id="2.60.40.10">
    <property type="entry name" value="Immunoglobulins"/>
    <property type="match status" value="1"/>
</dbReference>
<dbReference type="CDD" id="cd00201">
    <property type="entry name" value="WW"/>
    <property type="match status" value="1"/>
</dbReference>
<gene>
    <name evidence="5" type="ORF">Nepgr_033233</name>
</gene>
<dbReference type="EMBL" id="BSYO01000040">
    <property type="protein sequence ID" value="GMH31390.1"/>
    <property type="molecule type" value="Genomic_DNA"/>
</dbReference>
<name>A0AAD3TKU5_NEPGR</name>
<feature type="domain" description="WW" evidence="4">
    <location>
        <begin position="58"/>
        <end position="92"/>
    </location>
</feature>
<organism evidence="5 6">
    <name type="scientific">Nepenthes gracilis</name>
    <name type="common">Slender pitcher plant</name>
    <dbReference type="NCBI Taxonomy" id="150966"/>
    <lineage>
        <taxon>Eukaryota</taxon>
        <taxon>Viridiplantae</taxon>
        <taxon>Streptophyta</taxon>
        <taxon>Embryophyta</taxon>
        <taxon>Tracheophyta</taxon>
        <taxon>Spermatophyta</taxon>
        <taxon>Magnoliopsida</taxon>
        <taxon>eudicotyledons</taxon>
        <taxon>Gunneridae</taxon>
        <taxon>Pentapetalae</taxon>
        <taxon>Caryophyllales</taxon>
        <taxon>Nepenthaceae</taxon>
        <taxon>Nepenthes</taxon>
    </lineage>
</organism>
<proteinExistence type="predicted"/>
<keyword evidence="2" id="KW-0963">Cytoplasm</keyword>
<feature type="compositionally biased region" description="Basic and acidic residues" evidence="3">
    <location>
        <begin position="315"/>
        <end position="333"/>
    </location>
</feature>
<sequence>MVSFQQLLSLNRRDKVSDFENSSNGKKRTRDDTEAEETPATKRRNCKFFTDLQLNLETPLPSEWQRFLDIQSGQIYFYNTRTQKRTLWNPRASQLATPPSENCGGHMSLDLELNLPCGSLSSVEEENVLKKQNLDCSEQYSDNYSGDAGRSPSLSLMPFSLDVDRQEMLATVCMQCHMLVMLCKSSPACPNCKFMHPPDQSPPDLFKPRGIILILQSSDQKPLAIREKVGAHQPNYDCDDVDEQVWRERPAQTATHGLVVWQSQPSQLLLSLSDHNMPTIPSVSGSRSAIVAALATVWVPAIESAGSSPSPGRSETSDEVLRKAQPDLNRRDSGLTCMGWAPGAKLAASVGGFNNRNPNAKVLTRDEIGVWKTLLPNETVGSAPTPHDSVD</sequence>
<dbReference type="InterPro" id="IPR051105">
    <property type="entry name" value="WWC/KIBRA_Hippo_Reg"/>
</dbReference>
<dbReference type="AlphaFoldDB" id="A0AAD3TKU5"/>
<feature type="region of interest" description="Disordered" evidence="3">
    <location>
        <begin position="15"/>
        <end position="42"/>
    </location>
</feature>
<feature type="region of interest" description="Disordered" evidence="3">
    <location>
        <begin position="303"/>
        <end position="335"/>
    </location>
</feature>
<dbReference type="InterPro" id="IPR013783">
    <property type="entry name" value="Ig-like_fold"/>
</dbReference>
<keyword evidence="6" id="KW-1185">Reference proteome</keyword>
<comment type="caution">
    <text evidence="5">The sequence shown here is derived from an EMBL/GenBank/DDBJ whole genome shotgun (WGS) entry which is preliminary data.</text>
</comment>
<dbReference type="GO" id="GO:0005737">
    <property type="term" value="C:cytoplasm"/>
    <property type="evidence" value="ECO:0007669"/>
    <property type="project" value="UniProtKB-SubCell"/>
</dbReference>
<dbReference type="SUPFAM" id="SSF51045">
    <property type="entry name" value="WW domain"/>
    <property type="match status" value="1"/>
</dbReference>
<accession>A0AAD3TKU5</accession>
<comment type="subcellular location">
    <subcellularLocation>
        <location evidence="1">Cytoplasm</location>
    </subcellularLocation>
</comment>
<dbReference type="InterPro" id="IPR036020">
    <property type="entry name" value="WW_dom_sf"/>
</dbReference>
<protein>
    <recommendedName>
        <fullName evidence="4">WW domain-containing protein</fullName>
    </recommendedName>
</protein>
<evidence type="ECO:0000313" key="6">
    <source>
        <dbReference type="Proteomes" id="UP001279734"/>
    </source>
</evidence>
<evidence type="ECO:0000256" key="3">
    <source>
        <dbReference type="SAM" id="MobiDB-lite"/>
    </source>
</evidence>
<evidence type="ECO:0000313" key="5">
    <source>
        <dbReference type="EMBL" id="GMH31390.1"/>
    </source>
</evidence>
<dbReference type="Gene3D" id="2.20.70.10">
    <property type="match status" value="1"/>
</dbReference>
<feature type="compositionally biased region" description="Polar residues" evidence="3">
    <location>
        <begin position="305"/>
        <end position="314"/>
    </location>
</feature>
<reference evidence="5" key="1">
    <citation type="submission" date="2023-05" db="EMBL/GenBank/DDBJ databases">
        <title>Nepenthes gracilis genome sequencing.</title>
        <authorList>
            <person name="Fukushima K."/>
        </authorList>
    </citation>
    <scope>NUCLEOTIDE SEQUENCE</scope>
    <source>
        <strain evidence="5">SING2019-196</strain>
    </source>
</reference>
<evidence type="ECO:0000256" key="1">
    <source>
        <dbReference type="ARBA" id="ARBA00004496"/>
    </source>
</evidence>
<dbReference type="Proteomes" id="UP001279734">
    <property type="component" value="Unassembled WGS sequence"/>
</dbReference>
<evidence type="ECO:0000256" key="2">
    <source>
        <dbReference type="ARBA" id="ARBA00022490"/>
    </source>
</evidence>
<dbReference type="PANTHER" id="PTHR14791:SF42">
    <property type="entry name" value="F16L1.2 PROTEIN"/>
    <property type="match status" value="1"/>
</dbReference>
<evidence type="ECO:0000259" key="4">
    <source>
        <dbReference type="PROSITE" id="PS50020"/>
    </source>
</evidence>